<evidence type="ECO:0000259" key="7">
    <source>
        <dbReference type="PROSITE" id="PS50850"/>
    </source>
</evidence>
<keyword evidence="2 6" id="KW-0812">Transmembrane</keyword>
<proteinExistence type="predicted"/>
<feature type="compositionally biased region" description="Polar residues" evidence="5">
    <location>
        <begin position="1"/>
        <end position="14"/>
    </location>
</feature>
<feature type="transmembrane region" description="Helical" evidence="6">
    <location>
        <begin position="157"/>
        <end position="174"/>
    </location>
</feature>
<evidence type="ECO:0000256" key="4">
    <source>
        <dbReference type="ARBA" id="ARBA00023136"/>
    </source>
</evidence>
<evidence type="ECO:0000256" key="2">
    <source>
        <dbReference type="ARBA" id="ARBA00022692"/>
    </source>
</evidence>
<protein>
    <submittedName>
        <fullName evidence="8">Spermidine family transporter</fullName>
    </submittedName>
</protein>
<evidence type="ECO:0000256" key="1">
    <source>
        <dbReference type="ARBA" id="ARBA00004141"/>
    </source>
</evidence>
<feature type="domain" description="Major facilitator superfamily (MFS) profile" evidence="7">
    <location>
        <begin position="90"/>
        <end position="531"/>
    </location>
</feature>
<dbReference type="SUPFAM" id="SSF103473">
    <property type="entry name" value="MFS general substrate transporter"/>
    <property type="match status" value="1"/>
</dbReference>
<dbReference type="AlphaFoldDB" id="A0A0B8N7B6"/>
<reference evidence="9" key="1">
    <citation type="journal article" date="2015" name="Genome Announc.">
        <title>Draft genome sequence of Talaromyces cellulolyticus strain Y-94, a source of lignocellulosic biomass-degrading enzymes.</title>
        <authorList>
            <person name="Fujii T."/>
            <person name="Koike H."/>
            <person name="Sawayama S."/>
            <person name="Yano S."/>
            <person name="Inoue H."/>
        </authorList>
    </citation>
    <scope>NUCLEOTIDE SEQUENCE [LARGE SCALE GENOMIC DNA]</scope>
    <source>
        <strain evidence="9">Y-94</strain>
    </source>
</reference>
<keyword evidence="4 6" id="KW-0472">Membrane</keyword>
<dbReference type="PROSITE" id="PS50850">
    <property type="entry name" value="MFS"/>
    <property type="match status" value="1"/>
</dbReference>
<comment type="subcellular location">
    <subcellularLocation>
        <location evidence="1">Membrane</location>
        <topology evidence="1">Multi-pass membrane protein</topology>
    </subcellularLocation>
</comment>
<evidence type="ECO:0000313" key="8">
    <source>
        <dbReference type="EMBL" id="GAM43438.1"/>
    </source>
</evidence>
<feature type="transmembrane region" description="Helical" evidence="6">
    <location>
        <begin position="318"/>
        <end position="341"/>
    </location>
</feature>
<feature type="transmembrane region" description="Helical" evidence="6">
    <location>
        <begin position="361"/>
        <end position="380"/>
    </location>
</feature>
<dbReference type="EMBL" id="DF933846">
    <property type="protein sequence ID" value="GAM43438.1"/>
    <property type="molecule type" value="Genomic_DNA"/>
</dbReference>
<feature type="transmembrane region" description="Helical" evidence="6">
    <location>
        <begin position="458"/>
        <end position="482"/>
    </location>
</feature>
<feature type="transmembrane region" description="Helical" evidence="6">
    <location>
        <begin position="215"/>
        <end position="238"/>
    </location>
</feature>
<feature type="transmembrane region" description="Helical" evidence="6">
    <location>
        <begin position="180"/>
        <end position="203"/>
    </location>
</feature>
<feature type="region of interest" description="Disordered" evidence="5">
    <location>
        <begin position="1"/>
        <end position="72"/>
    </location>
</feature>
<sequence>MSSTTTTDSPIRGNTSDHEGSAASEQTKLGNTGAEVDEKAQSTPTPSKVEAVAPSAPLASSNNDPNIVDFDGPDDPYRPLNWPMRKKLINTALYSLTTMGSTWASTIYNSGTRQIEGQFRISNEVALLGLTFYLLGNAFGPLLFAPVSEAYGRKISVLIPYFMCAIFSFGTATAKDTQTILITRFFAGIGGSAPLCNTGGVLADIWPPQHRGAALLTYGIAVVAGPLLAPIVGGALVVNLEHDGWRWGEYLTGILLLVILAADVFYIEESYPPILLSRKANELRKLTGNWALHSKHQENDQSFKFWVRTYLLVPMEMLIDPICFLINLYASFVYAIIYLTIAVYPIEFQKVRGWNSVVGSLPFLGILIGVLFGAIILIWSQKFYIKRLIANNNKPVPEARLVSMMIGSFFFAGGLFIIGWTSDPSIPWIAFCIGGACIGFGFFTIFQSAVSYLVDTYLMLAASALAANMLMRSVLAGAFPLFADAMFTNLGIDWACSVLGFISAAMIPIPFLFYIFGKRLRARGKRSAKNL</sequence>
<dbReference type="Proteomes" id="UP000053095">
    <property type="component" value="Unassembled WGS sequence"/>
</dbReference>
<feature type="transmembrane region" description="Helical" evidence="6">
    <location>
        <begin position="125"/>
        <end position="145"/>
    </location>
</feature>
<feature type="transmembrane region" description="Helical" evidence="6">
    <location>
        <begin position="426"/>
        <end position="446"/>
    </location>
</feature>
<dbReference type="PANTHER" id="PTHR23502:SF59">
    <property type="entry name" value="MULTIDRUG TRANSPORTER, PUTATIVE (AFU_ORTHOLOGUE AFUA_1G10370)-RELATED"/>
    <property type="match status" value="1"/>
</dbReference>
<dbReference type="InterPro" id="IPR036259">
    <property type="entry name" value="MFS_trans_sf"/>
</dbReference>
<dbReference type="Pfam" id="PF07690">
    <property type="entry name" value="MFS_1"/>
    <property type="match status" value="1"/>
</dbReference>
<dbReference type="PANTHER" id="PTHR23502">
    <property type="entry name" value="MAJOR FACILITATOR SUPERFAMILY"/>
    <property type="match status" value="1"/>
</dbReference>
<organism evidence="8 9">
    <name type="scientific">Talaromyces pinophilus</name>
    <name type="common">Penicillium pinophilum</name>
    <dbReference type="NCBI Taxonomy" id="128442"/>
    <lineage>
        <taxon>Eukaryota</taxon>
        <taxon>Fungi</taxon>
        <taxon>Dikarya</taxon>
        <taxon>Ascomycota</taxon>
        <taxon>Pezizomycotina</taxon>
        <taxon>Eurotiomycetes</taxon>
        <taxon>Eurotiomycetidae</taxon>
        <taxon>Eurotiales</taxon>
        <taxon>Trichocomaceae</taxon>
        <taxon>Talaromyces</taxon>
        <taxon>Talaromyces sect. Talaromyces</taxon>
    </lineage>
</organism>
<dbReference type="InterPro" id="IPR011701">
    <property type="entry name" value="MFS"/>
</dbReference>
<evidence type="ECO:0000313" key="9">
    <source>
        <dbReference type="Proteomes" id="UP000053095"/>
    </source>
</evidence>
<dbReference type="GO" id="GO:0005886">
    <property type="term" value="C:plasma membrane"/>
    <property type="evidence" value="ECO:0007669"/>
    <property type="project" value="TreeGrafter"/>
</dbReference>
<keyword evidence="3 6" id="KW-1133">Transmembrane helix</keyword>
<dbReference type="GO" id="GO:0022857">
    <property type="term" value="F:transmembrane transporter activity"/>
    <property type="evidence" value="ECO:0007669"/>
    <property type="project" value="InterPro"/>
</dbReference>
<dbReference type="Gene3D" id="1.20.1250.20">
    <property type="entry name" value="MFS general substrate transporter like domains"/>
    <property type="match status" value="1"/>
</dbReference>
<dbReference type="FunFam" id="1.20.1250.20:FF:000011">
    <property type="entry name" value="MFS multidrug transporter, putative"/>
    <property type="match status" value="1"/>
</dbReference>
<evidence type="ECO:0000256" key="5">
    <source>
        <dbReference type="SAM" id="MobiDB-lite"/>
    </source>
</evidence>
<keyword evidence="9" id="KW-1185">Reference proteome</keyword>
<feature type="transmembrane region" description="Helical" evidence="6">
    <location>
        <begin position="401"/>
        <end position="420"/>
    </location>
</feature>
<accession>A0A0B8N7B6</accession>
<name>A0A0B8N7B6_TALPI</name>
<gene>
    <name evidence="8" type="ORF">TCE0_050f18255</name>
</gene>
<evidence type="ECO:0000256" key="3">
    <source>
        <dbReference type="ARBA" id="ARBA00022989"/>
    </source>
</evidence>
<evidence type="ECO:0000256" key="6">
    <source>
        <dbReference type="SAM" id="Phobius"/>
    </source>
</evidence>
<dbReference type="CDD" id="cd17323">
    <property type="entry name" value="MFS_Tpo1_MDR_like"/>
    <property type="match status" value="1"/>
</dbReference>
<dbReference type="InterPro" id="IPR020846">
    <property type="entry name" value="MFS_dom"/>
</dbReference>
<feature type="transmembrane region" description="Helical" evidence="6">
    <location>
        <begin position="494"/>
        <end position="516"/>
    </location>
</feature>